<protein>
    <submittedName>
        <fullName evidence="3">Uncharacterized protein</fullName>
    </submittedName>
</protein>
<name>A0A8E5MI91_USTVR</name>
<feature type="region of interest" description="Disordered" evidence="1">
    <location>
        <begin position="30"/>
        <end position="55"/>
    </location>
</feature>
<evidence type="ECO:0000313" key="4">
    <source>
        <dbReference type="Proteomes" id="UP000027002"/>
    </source>
</evidence>
<keyword evidence="2" id="KW-1133">Transmembrane helix</keyword>
<dbReference type="EMBL" id="CP072756">
    <property type="protein sequence ID" value="QUC20777.1"/>
    <property type="molecule type" value="Genomic_DNA"/>
</dbReference>
<dbReference type="AlphaFoldDB" id="A0A8E5MI91"/>
<keyword evidence="2" id="KW-0472">Membrane</keyword>
<proteinExistence type="predicted"/>
<feature type="transmembrane region" description="Helical" evidence="2">
    <location>
        <begin position="148"/>
        <end position="171"/>
    </location>
</feature>
<feature type="region of interest" description="Disordered" evidence="1">
    <location>
        <begin position="245"/>
        <end position="268"/>
    </location>
</feature>
<feature type="transmembrane region" description="Helical" evidence="2">
    <location>
        <begin position="86"/>
        <end position="109"/>
    </location>
</feature>
<organism evidence="3 4">
    <name type="scientific">Ustilaginoidea virens</name>
    <name type="common">Rice false smut fungus</name>
    <name type="synonym">Villosiclava virens</name>
    <dbReference type="NCBI Taxonomy" id="1159556"/>
    <lineage>
        <taxon>Eukaryota</taxon>
        <taxon>Fungi</taxon>
        <taxon>Dikarya</taxon>
        <taxon>Ascomycota</taxon>
        <taxon>Pezizomycotina</taxon>
        <taxon>Sordariomycetes</taxon>
        <taxon>Hypocreomycetidae</taxon>
        <taxon>Hypocreales</taxon>
        <taxon>Clavicipitaceae</taxon>
        <taxon>Ustilaginoidea</taxon>
    </lineage>
</organism>
<sequence>MGASPPFMYNAERRNNANFPAAAFDPKAVTRASWEPKPRKPPHTGPLVSFNRHPDAHGILSHQTSSYWPLGRRSKKWIKWLRTLQLSIRIMELNGALGSLVLFSLLANIDEATGWILRVLPGIAVIHCLYAIYHLSRKAGGRTPGSSAAYHVFAAGFDLISVSAYAFGAFSVRQDAGKWTTRVTNQGLMHYFVPAVYYMIIGAGSLHLVSLPISVWLGMMFRRISMMPPDMNPLEDHLTARPFHKRSKSSLANTSSVSGSQSPSSPIIDPCAHSDLEVGVDARKSFVPFLYTRTGSNQSIGSRGFLIDSPSRQCQIVSGNSINNSVQSPASQRGSTSRSSQPFLYSSVPTIEAEAPYPNPAGNTSNMNRPGKFTETWLPTNSLISRTNQRNEKLASSMPVTCQAGSDRKPYAALIQVRDDDDSSGSECYGDSIAVQNKRRSQLKTEKHPDPLGSHPLSVNKHSHFKSTRASQGVMGIVRTKDGSLVELSGNLRKVSNSRDITDEALEIHGNPFQRQKDNSLQSQYCFHSKSHSNQSNAKPPIVLGFGRKVSSGTDYGLGYRRNVSGKVMEEGGRFR</sequence>
<evidence type="ECO:0000256" key="2">
    <source>
        <dbReference type="SAM" id="Phobius"/>
    </source>
</evidence>
<keyword evidence="2" id="KW-0812">Transmembrane</keyword>
<dbReference type="Proteomes" id="UP000027002">
    <property type="component" value="Chromosome 4"/>
</dbReference>
<feature type="region of interest" description="Disordered" evidence="1">
    <location>
        <begin position="320"/>
        <end position="342"/>
    </location>
</feature>
<dbReference type="RefSeq" id="XP_042998450.1">
    <property type="nucleotide sequence ID" value="XM_043142516.1"/>
</dbReference>
<feature type="compositionally biased region" description="Low complexity" evidence="1">
    <location>
        <begin position="255"/>
        <end position="265"/>
    </location>
</feature>
<dbReference type="GeneID" id="66065796"/>
<evidence type="ECO:0000256" key="1">
    <source>
        <dbReference type="SAM" id="MobiDB-lite"/>
    </source>
</evidence>
<feature type="transmembrane region" description="Helical" evidence="2">
    <location>
        <begin position="191"/>
        <end position="217"/>
    </location>
</feature>
<feature type="transmembrane region" description="Helical" evidence="2">
    <location>
        <begin position="115"/>
        <end position="136"/>
    </location>
</feature>
<dbReference type="KEGG" id="uvi:66065796"/>
<evidence type="ECO:0000313" key="3">
    <source>
        <dbReference type="EMBL" id="QUC20777.1"/>
    </source>
</evidence>
<reference evidence="3" key="1">
    <citation type="submission" date="2020-03" db="EMBL/GenBank/DDBJ databases">
        <title>A mixture of massive structural variations and highly conserved coding sequences in Ustilaginoidea virens genome.</title>
        <authorList>
            <person name="Zhang K."/>
            <person name="Zhao Z."/>
            <person name="Zhang Z."/>
            <person name="Li Y."/>
            <person name="Hsiang T."/>
            <person name="Sun W."/>
        </authorList>
    </citation>
    <scope>NUCLEOTIDE SEQUENCE</scope>
    <source>
        <strain evidence="3">UV-8b</strain>
    </source>
</reference>
<gene>
    <name evidence="3" type="ORF">UV8b_05018</name>
</gene>
<dbReference type="OrthoDB" id="5404940at2759"/>
<keyword evidence="4" id="KW-1185">Reference proteome</keyword>
<feature type="region of interest" description="Disordered" evidence="1">
    <location>
        <begin position="436"/>
        <end position="470"/>
    </location>
</feature>
<accession>A0A8E5MI91</accession>